<keyword evidence="4" id="KW-0808">Transferase</keyword>
<evidence type="ECO:0000256" key="1">
    <source>
        <dbReference type="ARBA" id="ARBA00022475"/>
    </source>
</evidence>
<accession>A0A6J7D247</accession>
<dbReference type="InterPro" id="IPR004276">
    <property type="entry name" value="GlycoTrans_28_N"/>
</dbReference>
<keyword evidence="8" id="KW-0131">Cell cycle</keyword>
<keyword evidence="5" id="KW-0133">Cell shape</keyword>
<sequence>MKIVLAGGGTAGHVEPALATARAWRGIHPDSEIVFLGTRGGLEEKLIPAAGYKLSLITRVRIPRKISITLFKAPISFIAAFSQCRQVIKGSDLLVGFGGYVSGPAYIAARSLQVPIVIHEANAKPGIANKFGSLFTNNLAVAQPVESGAFSEALITGLPLRSDVASALISSSQNWKEARKSAKKKIGFDDALPVVLVVGGSQGSVSLNKTISDSLDLFASKKIQVLHGVGDRNALTESTSLYKPTAYISDMASAYLAADLVISRSGAVTCSEVAALGRYALFIPLPIGNGEQEINARALVESGRAEIISQKSFSSSWLSANIDRLLAKSQGQSGVGSDSDLDAAMKITALMQNAIGGADL</sequence>
<evidence type="ECO:0000256" key="8">
    <source>
        <dbReference type="ARBA" id="ARBA00023306"/>
    </source>
</evidence>
<dbReference type="CDD" id="cd03785">
    <property type="entry name" value="GT28_MurG"/>
    <property type="match status" value="1"/>
</dbReference>
<gene>
    <name evidence="12" type="ORF">UFOPK3461_00003</name>
</gene>
<evidence type="ECO:0000256" key="9">
    <source>
        <dbReference type="ARBA" id="ARBA00023316"/>
    </source>
</evidence>
<dbReference type="PANTHER" id="PTHR21015">
    <property type="entry name" value="UDP-N-ACETYLGLUCOSAMINE--N-ACETYLMURAMYL-(PENTAPEPTIDE) PYROPHOSPHORYL-UNDECAPRENOL N-ACETYLGLUCOSAMINE TRANSFERASE 1"/>
    <property type="match status" value="1"/>
</dbReference>
<dbReference type="InterPro" id="IPR006009">
    <property type="entry name" value="GlcNAc_MurG"/>
</dbReference>
<keyword evidence="7" id="KW-0472">Membrane</keyword>
<evidence type="ECO:0000256" key="7">
    <source>
        <dbReference type="ARBA" id="ARBA00023136"/>
    </source>
</evidence>
<name>A0A6J7D247_9ZZZZ</name>
<dbReference type="HAMAP" id="MF_00033">
    <property type="entry name" value="MurG"/>
    <property type="match status" value="1"/>
</dbReference>
<dbReference type="GO" id="GO:0008360">
    <property type="term" value="P:regulation of cell shape"/>
    <property type="evidence" value="ECO:0007669"/>
    <property type="project" value="UniProtKB-KW"/>
</dbReference>
<evidence type="ECO:0000259" key="10">
    <source>
        <dbReference type="Pfam" id="PF03033"/>
    </source>
</evidence>
<evidence type="ECO:0000313" key="12">
    <source>
        <dbReference type="EMBL" id="CAB4865082.1"/>
    </source>
</evidence>
<evidence type="ECO:0000256" key="3">
    <source>
        <dbReference type="ARBA" id="ARBA00022676"/>
    </source>
</evidence>
<protein>
    <submittedName>
        <fullName evidence="12">Unannotated protein</fullName>
    </submittedName>
</protein>
<organism evidence="12">
    <name type="scientific">freshwater metagenome</name>
    <dbReference type="NCBI Taxonomy" id="449393"/>
    <lineage>
        <taxon>unclassified sequences</taxon>
        <taxon>metagenomes</taxon>
        <taxon>ecological metagenomes</taxon>
    </lineage>
</organism>
<dbReference type="InterPro" id="IPR007235">
    <property type="entry name" value="Glyco_trans_28_C"/>
</dbReference>
<keyword evidence="6" id="KW-0573">Peptidoglycan synthesis</keyword>
<dbReference type="GO" id="GO:0051301">
    <property type="term" value="P:cell division"/>
    <property type="evidence" value="ECO:0007669"/>
    <property type="project" value="UniProtKB-KW"/>
</dbReference>
<dbReference type="Pfam" id="PF04101">
    <property type="entry name" value="Glyco_tran_28_C"/>
    <property type="match status" value="1"/>
</dbReference>
<feature type="domain" description="Glycosyl transferase family 28 C-terminal" evidence="11">
    <location>
        <begin position="194"/>
        <end position="331"/>
    </location>
</feature>
<keyword evidence="9" id="KW-0961">Cell wall biogenesis/degradation</keyword>
<evidence type="ECO:0000256" key="5">
    <source>
        <dbReference type="ARBA" id="ARBA00022960"/>
    </source>
</evidence>
<evidence type="ECO:0000256" key="2">
    <source>
        <dbReference type="ARBA" id="ARBA00022618"/>
    </source>
</evidence>
<dbReference type="GO" id="GO:0005975">
    <property type="term" value="P:carbohydrate metabolic process"/>
    <property type="evidence" value="ECO:0007669"/>
    <property type="project" value="InterPro"/>
</dbReference>
<evidence type="ECO:0000256" key="4">
    <source>
        <dbReference type="ARBA" id="ARBA00022679"/>
    </source>
</evidence>
<dbReference type="GO" id="GO:0050511">
    <property type="term" value="F:undecaprenyldiphospho-muramoylpentapeptide beta-N-acetylglucosaminyltransferase activity"/>
    <property type="evidence" value="ECO:0007669"/>
    <property type="project" value="InterPro"/>
</dbReference>
<feature type="domain" description="Glycosyltransferase family 28 N-terminal" evidence="10">
    <location>
        <begin position="3"/>
        <end position="138"/>
    </location>
</feature>
<keyword evidence="3" id="KW-0328">Glycosyltransferase</keyword>
<dbReference type="GO" id="GO:0071555">
    <property type="term" value="P:cell wall organization"/>
    <property type="evidence" value="ECO:0007669"/>
    <property type="project" value="UniProtKB-KW"/>
</dbReference>
<keyword evidence="2" id="KW-0132">Cell division</keyword>
<dbReference type="EMBL" id="CAFBLW010000001">
    <property type="protein sequence ID" value="CAB4865082.1"/>
    <property type="molecule type" value="Genomic_DNA"/>
</dbReference>
<dbReference type="Gene3D" id="3.40.50.2000">
    <property type="entry name" value="Glycogen Phosphorylase B"/>
    <property type="match status" value="2"/>
</dbReference>
<keyword evidence="1" id="KW-1003">Cell membrane</keyword>
<dbReference type="GO" id="GO:0009252">
    <property type="term" value="P:peptidoglycan biosynthetic process"/>
    <property type="evidence" value="ECO:0007669"/>
    <property type="project" value="UniProtKB-KW"/>
</dbReference>
<dbReference type="Pfam" id="PF03033">
    <property type="entry name" value="Glyco_transf_28"/>
    <property type="match status" value="1"/>
</dbReference>
<proteinExistence type="inferred from homology"/>
<dbReference type="SUPFAM" id="SSF53756">
    <property type="entry name" value="UDP-Glycosyltransferase/glycogen phosphorylase"/>
    <property type="match status" value="1"/>
</dbReference>
<evidence type="ECO:0000256" key="6">
    <source>
        <dbReference type="ARBA" id="ARBA00022984"/>
    </source>
</evidence>
<dbReference type="PANTHER" id="PTHR21015:SF22">
    <property type="entry name" value="GLYCOSYLTRANSFERASE"/>
    <property type="match status" value="1"/>
</dbReference>
<dbReference type="AlphaFoldDB" id="A0A6J7D247"/>
<evidence type="ECO:0000259" key="11">
    <source>
        <dbReference type="Pfam" id="PF04101"/>
    </source>
</evidence>
<reference evidence="12" key="1">
    <citation type="submission" date="2020-05" db="EMBL/GenBank/DDBJ databases">
        <authorList>
            <person name="Chiriac C."/>
            <person name="Salcher M."/>
            <person name="Ghai R."/>
            <person name="Kavagutti S V."/>
        </authorList>
    </citation>
    <scope>NUCLEOTIDE SEQUENCE</scope>
</reference>